<protein>
    <recommendedName>
        <fullName evidence="3">DUF4391 domain-containing protein</fullName>
    </recommendedName>
</protein>
<dbReference type="InterPro" id="IPR025503">
    <property type="entry name" value="DUF4391"/>
</dbReference>
<reference evidence="1 2" key="1">
    <citation type="submission" date="2019-09" db="EMBL/GenBank/DDBJ databases">
        <authorList>
            <person name="Chandra G."/>
            <person name="Truman W A."/>
        </authorList>
    </citation>
    <scope>NUCLEOTIDE SEQUENCE [LARGE SCALE GENOMIC DNA]</scope>
    <source>
        <strain evidence="1">PS928</strain>
    </source>
</reference>
<dbReference type="OrthoDB" id="9805811at2"/>
<dbReference type="Proteomes" id="UP000381378">
    <property type="component" value="Unassembled WGS sequence"/>
</dbReference>
<dbReference type="RefSeq" id="WP_150787437.1">
    <property type="nucleotide sequence ID" value="NZ_CABVJF010000021.1"/>
</dbReference>
<dbReference type="EMBL" id="CABVJF010000021">
    <property type="protein sequence ID" value="VVQ18847.1"/>
    <property type="molecule type" value="Genomic_DNA"/>
</dbReference>
<dbReference type="Pfam" id="PF14335">
    <property type="entry name" value="DUF4391"/>
    <property type="match status" value="1"/>
</dbReference>
<evidence type="ECO:0008006" key="3">
    <source>
        <dbReference type="Google" id="ProtNLM"/>
    </source>
</evidence>
<dbReference type="AlphaFoldDB" id="A0A5E7V4J0"/>
<proteinExistence type="predicted"/>
<evidence type="ECO:0000313" key="1">
    <source>
        <dbReference type="EMBL" id="VVQ18847.1"/>
    </source>
</evidence>
<name>A0A5E7V4J0_PSEFL</name>
<sequence>MSQTPVIPAVTPALFSFPSQAMVGRVVAKNKIYEQGSVSSTLRDKFVAQIEQITWAYKLAPETTNLSARAEVPELQIFDIELKTAVLDDEVLRAIDRAIPLPIIFQLHRDQQVRMVAAFKRPSQAEAGKWVLDDYVAGPWLPADAERQSLPIALDLQGLYEQLLRSLLPQAARADESLSEQLERLARLHSRQSEYQKLESRLHKERQFNRRVVLNAQLREIQNEIAELSA</sequence>
<organism evidence="1 2">
    <name type="scientific">Pseudomonas fluorescens</name>
    <dbReference type="NCBI Taxonomy" id="294"/>
    <lineage>
        <taxon>Bacteria</taxon>
        <taxon>Pseudomonadati</taxon>
        <taxon>Pseudomonadota</taxon>
        <taxon>Gammaproteobacteria</taxon>
        <taxon>Pseudomonadales</taxon>
        <taxon>Pseudomonadaceae</taxon>
        <taxon>Pseudomonas</taxon>
    </lineage>
</organism>
<gene>
    <name evidence="1" type="ORF">PS928_04723</name>
</gene>
<evidence type="ECO:0000313" key="2">
    <source>
        <dbReference type="Proteomes" id="UP000381378"/>
    </source>
</evidence>
<accession>A0A5E7V4J0</accession>